<protein>
    <submittedName>
        <fullName evidence="3">Uncharacterized protein</fullName>
    </submittedName>
</protein>
<proteinExistence type="predicted"/>
<evidence type="ECO:0000256" key="2">
    <source>
        <dbReference type="SAM" id="Phobius"/>
    </source>
</evidence>
<evidence type="ECO:0000313" key="4">
    <source>
        <dbReference type="Proteomes" id="UP000276133"/>
    </source>
</evidence>
<accession>A0A3M7PL66</accession>
<keyword evidence="2" id="KW-0812">Transmembrane</keyword>
<feature type="compositionally biased region" description="Low complexity" evidence="1">
    <location>
        <begin position="74"/>
        <end position="94"/>
    </location>
</feature>
<dbReference type="AlphaFoldDB" id="A0A3M7PL66"/>
<reference evidence="3 4" key="1">
    <citation type="journal article" date="2018" name="Sci. Rep.">
        <title>Genomic signatures of local adaptation to the degree of environmental predictability in rotifers.</title>
        <authorList>
            <person name="Franch-Gras L."/>
            <person name="Hahn C."/>
            <person name="Garcia-Roger E.M."/>
            <person name="Carmona M.J."/>
            <person name="Serra M."/>
            <person name="Gomez A."/>
        </authorList>
    </citation>
    <scope>NUCLEOTIDE SEQUENCE [LARGE SCALE GENOMIC DNA]</scope>
    <source>
        <strain evidence="3">HYR1</strain>
    </source>
</reference>
<keyword evidence="2" id="KW-0472">Membrane</keyword>
<feature type="non-terminal residue" evidence="3">
    <location>
        <position position="1"/>
    </location>
</feature>
<keyword evidence="2" id="KW-1133">Transmembrane helix</keyword>
<dbReference type="EMBL" id="REGN01010212">
    <property type="protein sequence ID" value="RMZ99460.1"/>
    <property type="molecule type" value="Genomic_DNA"/>
</dbReference>
<keyword evidence="4" id="KW-1185">Reference proteome</keyword>
<organism evidence="3 4">
    <name type="scientific">Brachionus plicatilis</name>
    <name type="common">Marine rotifer</name>
    <name type="synonym">Brachionus muelleri</name>
    <dbReference type="NCBI Taxonomy" id="10195"/>
    <lineage>
        <taxon>Eukaryota</taxon>
        <taxon>Metazoa</taxon>
        <taxon>Spiralia</taxon>
        <taxon>Gnathifera</taxon>
        <taxon>Rotifera</taxon>
        <taxon>Eurotatoria</taxon>
        <taxon>Monogononta</taxon>
        <taxon>Pseudotrocha</taxon>
        <taxon>Ploima</taxon>
        <taxon>Brachionidae</taxon>
        <taxon>Brachionus</taxon>
    </lineage>
</organism>
<gene>
    <name evidence="3" type="ORF">BpHYR1_048321</name>
</gene>
<comment type="caution">
    <text evidence="3">The sequence shown here is derived from an EMBL/GenBank/DDBJ whole genome shotgun (WGS) entry which is preliminary data.</text>
</comment>
<evidence type="ECO:0000313" key="3">
    <source>
        <dbReference type="EMBL" id="RMZ99460.1"/>
    </source>
</evidence>
<name>A0A3M7PL66_BRAPC</name>
<sequence>FIGKKYAPKTSTTAFNQFEPADFWHNHLVKDLKDMNIFVILTALVLVFMIALFSILVWVKCAQISAYRKKLNSSLSTGTKSSSGMSCGSSSSSEKGTETPTMFLSDQSKITILSDYLSSSERRAPRMSYYSDLLTTASGGGVSSPRMLSFMPPDHHKSFLFNQHEPLMVSAELNLDNSQIYLNDSAGKFHSSLSDCNQSLVKLVNVMRSQTDSSAVSVSVDGRECGDEYAIASDLNELDVTGSTSWLSGSARLTSVYSSMRSNVSSLSLSKIKTNPNVYKLFFDRGRDGSLLSGASSDKGPVLPVFNKVFYDTENHESQAFV</sequence>
<feature type="transmembrane region" description="Helical" evidence="2">
    <location>
        <begin position="37"/>
        <end position="59"/>
    </location>
</feature>
<feature type="region of interest" description="Disordered" evidence="1">
    <location>
        <begin position="74"/>
        <end position="100"/>
    </location>
</feature>
<dbReference type="Proteomes" id="UP000276133">
    <property type="component" value="Unassembled WGS sequence"/>
</dbReference>
<evidence type="ECO:0000256" key="1">
    <source>
        <dbReference type="SAM" id="MobiDB-lite"/>
    </source>
</evidence>